<organism evidence="6 7">
    <name type="scientific">Aspergillus nanangensis</name>
    <dbReference type="NCBI Taxonomy" id="2582783"/>
    <lineage>
        <taxon>Eukaryota</taxon>
        <taxon>Fungi</taxon>
        <taxon>Dikarya</taxon>
        <taxon>Ascomycota</taxon>
        <taxon>Pezizomycotina</taxon>
        <taxon>Eurotiomycetes</taxon>
        <taxon>Eurotiomycetidae</taxon>
        <taxon>Eurotiales</taxon>
        <taxon>Aspergillaceae</taxon>
        <taxon>Aspergillus</taxon>
        <taxon>Aspergillus subgen. Circumdati</taxon>
    </lineage>
</organism>
<reference evidence="6" key="1">
    <citation type="journal article" date="2019" name="Beilstein J. Org. Chem.">
        <title>Nanangenines: drimane sesquiterpenoids as the dominant metabolite cohort of a novel Australian fungus, Aspergillus nanangensis.</title>
        <authorList>
            <person name="Lacey H.J."/>
            <person name="Gilchrist C.L.M."/>
            <person name="Crombie A."/>
            <person name="Kalaitzis J.A."/>
            <person name="Vuong D."/>
            <person name="Rutledge P.J."/>
            <person name="Turner P."/>
            <person name="Pitt J.I."/>
            <person name="Lacey E."/>
            <person name="Chooi Y.H."/>
            <person name="Piggott A.M."/>
        </authorList>
    </citation>
    <scope>NUCLEOTIDE SEQUENCE</scope>
    <source>
        <strain evidence="6">MST-FP2251</strain>
    </source>
</reference>
<dbReference type="InterPro" id="IPR031107">
    <property type="entry name" value="Small_HSP"/>
</dbReference>
<comment type="caution">
    <text evidence="6">The sequence shown here is derived from an EMBL/GenBank/DDBJ whole genome shotgun (WGS) entry which is preliminary data.</text>
</comment>
<accession>A0AAD4CH70</accession>
<keyword evidence="1" id="KW-0346">Stress response</keyword>
<feature type="region of interest" description="Disordered" evidence="4">
    <location>
        <begin position="89"/>
        <end position="134"/>
    </location>
</feature>
<evidence type="ECO:0000256" key="2">
    <source>
        <dbReference type="PROSITE-ProRule" id="PRU00285"/>
    </source>
</evidence>
<protein>
    <recommendedName>
        <fullName evidence="5">SHSP domain-containing protein</fullName>
    </recommendedName>
</protein>
<evidence type="ECO:0000259" key="5">
    <source>
        <dbReference type="PROSITE" id="PS01031"/>
    </source>
</evidence>
<dbReference type="Gene3D" id="2.60.40.790">
    <property type="match status" value="1"/>
</dbReference>
<dbReference type="CDD" id="cd06464">
    <property type="entry name" value="ACD_sHsps-like"/>
    <property type="match status" value="1"/>
</dbReference>
<sequence length="200" mass="22656">MSLCPQLSGDFAPLFHLLDDYDVHRSRRTKHKVTSIQSFTPRFDVYQFNDGYCLNGELPGVDQNNVEIEFTDPQTLVIKGRVERDYSHGTLDDKAQCDSTGKGTSSIKSRQPTVEDEDDDSDRASTCSSDNTTNQAVYPKQTEPSYKFWASERSVGEFHRTFTFPTRVDQNKVKASLRDGILSVIVPREAAPKLKKIRVE</sequence>
<evidence type="ECO:0000313" key="6">
    <source>
        <dbReference type="EMBL" id="KAF9886193.1"/>
    </source>
</evidence>
<evidence type="ECO:0000313" key="7">
    <source>
        <dbReference type="Proteomes" id="UP001194746"/>
    </source>
</evidence>
<dbReference type="Proteomes" id="UP001194746">
    <property type="component" value="Unassembled WGS sequence"/>
</dbReference>
<evidence type="ECO:0000256" key="3">
    <source>
        <dbReference type="RuleBase" id="RU003616"/>
    </source>
</evidence>
<dbReference type="InterPro" id="IPR002068">
    <property type="entry name" value="A-crystallin/Hsp20_dom"/>
</dbReference>
<name>A0AAD4CH70_ASPNN</name>
<feature type="compositionally biased region" description="Polar residues" evidence="4">
    <location>
        <begin position="124"/>
        <end position="134"/>
    </location>
</feature>
<reference evidence="6" key="2">
    <citation type="submission" date="2020-02" db="EMBL/GenBank/DDBJ databases">
        <authorList>
            <person name="Gilchrist C.L.M."/>
            <person name="Chooi Y.-H."/>
        </authorList>
    </citation>
    <scope>NUCLEOTIDE SEQUENCE</scope>
    <source>
        <strain evidence="6">MST-FP2251</strain>
    </source>
</reference>
<evidence type="ECO:0000256" key="4">
    <source>
        <dbReference type="SAM" id="MobiDB-lite"/>
    </source>
</evidence>
<gene>
    <name evidence="6" type="ORF">FE257_011916</name>
</gene>
<comment type="similarity">
    <text evidence="2 3">Belongs to the small heat shock protein (HSP20) family.</text>
</comment>
<evidence type="ECO:0000256" key="1">
    <source>
        <dbReference type="ARBA" id="ARBA00023016"/>
    </source>
</evidence>
<feature type="compositionally biased region" description="Polar residues" evidence="4">
    <location>
        <begin position="97"/>
        <end position="112"/>
    </location>
</feature>
<feature type="domain" description="SHSP" evidence="5">
    <location>
        <begin position="34"/>
        <end position="200"/>
    </location>
</feature>
<proteinExistence type="inferred from homology"/>
<keyword evidence="7" id="KW-1185">Reference proteome</keyword>
<dbReference type="PANTHER" id="PTHR11527">
    <property type="entry name" value="HEAT-SHOCK PROTEIN 20 FAMILY MEMBER"/>
    <property type="match status" value="1"/>
</dbReference>
<dbReference type="InterPro" id="IPR008978">
    <property type="entry name" value="HSP20-like_chaperone"/>
</dbReference>
<dbReference type="EMBL" id="VCAU01000081">
    <property type="protein sequence ID" value="KAF9886193.1"/>
    <property type="molecule type" value="Genomic_DNA"/>
</dbReference>
<dbReference type="PROSITE" id="PS01031">
    <property type="entry name" value="SHSP"/>
    <property type="match status" value="1"/>
</dbReference>
<dbReference type="AlphaFoldDB" id="A0AAD4CH70"/>
<dbReference type="SUPFAM" id="SSF49764">
    <property type="entry name" value="HSP20-like chaperones"/>
    <property type="match status" value="1"/>
</dbReference>
<dbReference type="Pfam" id="PF00011">
    <property type="entry name" value="HSP20"/>
    <property type="match status" value="1"/>
</dbReference>